<keyword evidence="4" id="KW-0663">Pyridoxal phosphate</keyword>
<comment type="cofactor">
    <cofactor evidence="1">
        <name>pyridoxal 5'-phosphate</name>
        <dbReference type="ChEBI" id="CHEBI:597326"/>
    </cofactor>
</comment>
<dbReference type="NCBIfam" id="TIGR01822">
    <property type="entry name" value="2am3keto_CoA"/>
    <property type="match status" value="1"/>
</dbReference>
<dbReference type="Pfam" id="PF00155">
    <property type="entry name" value="Aminotran_1_2"/>
    <property type="match status" value="1"/>
</dbReference>
<evidence type="ECO:0000256" key="7">
    <source>
        <dbReference type="ARBA" id="ARBA00067076"/>
    </source>
</evidence>
<accession>A0A6A7G5G0</accession>
<dbReference type="GO" id="GO:0008890">
    <property type="term" value="F:glycine C-acetyltransferase activity"/>
    <property type="evidence" value="ECO:0007669"/>
    <property type="project" value="UniProtKB-EC"/>
</dbReference>
<dbReference type="HAMAP" id="MF_00985">
    <property type="entry name" value="2am3keto_CoA_ligase"/>
    <property type="match status" value="1"/>
</dbReference>
<evidence type="ECO:0000256" key="10">
    <source>
        <dbReference type="ARBA" id="ARBA00078624"/>
    </source>
</evidence>
<dbReference type="AlphaFoldDB" id="A0A6A7G5G0"/>
<dbReference type="PANTHER" id="PTHR13693">
    <property type="entry name" value="CLASS II AMINOTRANSFERASE/8-AMINO-7-OXONONANOATE SYNTHASE"/>
    <property type="match status" value="1"/>
</dbReference>
<sequence>MSAKFSEVLIGQLQEIRKGGLFKTERVITSAQETSISVWKSDKPVLNFCANNYLGLSNDPRLVAAVKKTVDTHGFGLSSVRFICGTQDIHIELEKKISQFHGTDDALLYASCYDANTGFFETVLTKDDAIISDKLNHASIIDGIRLCKAQRFLYDHMNMRDLEEKLKDSQHCRFRMIATDGCFSMDGDITPLADIVKLAKQYDALVFMDECHAAGFLGKTGRGTSEYHNVIGQVDVISNTLGKALGGATGGYLTGRQYIIDYLRQKSRPYLFSNSLAPPLVGASIECLNIISNDTSLRDKLAENTKRFRQGMMKVGFQCMGHPDHPICPILLKDAQVAADVADEMLKKGIYVIGFSYPVVPRSEARIRVQLSAAHSEEDIDRCIAAFAEIGKQKGII</sequence>
<dbReference type="Gene3D" id="3.40.640.10">
    <property type="entry name" value="Type I PLP-dependent aspartate aminotransferase-like (Major domain)"/>
    <property type="match status" value="1"/>
</dbReference>
<comment type="similarity">
    <text evidence="2">Belongs to the class-II pyridoxal-phosphate-dependent aminotransferase family.</text>
</comment>
<evidence type="ECO:0000256" key="2">
    <source>
        <dbReference type="ARBA" id="ARBA00008392"/>
    </source>
</evidence>
<evidence type="ECO:0000256" key="9">
    <source>
        <dbReference type="ARBA" id="ARBA00075633"/>
    </source>
</evidence>
<dbReference type="InterPro" id="IPR050087">
    <property type="entry name" value="AON_synthase_class-II"/>
</dbReference>
<dbReference type="GO" id="GO:0006567">
    <property type="term" value="P:L-threonine catabolic process"/>
    <property type="evidence" value="ECO:0007669"/>
    <property type="project" value="InterPro"/>
</dbReference>
<keyword evidence="12" id="KW-0436">Ligase</keyword>
<dbReference type="InterPro" id="IPR011282">
    <property type="entry name" value="2am3keto_CoA_ligase"/>
</dbReference>
<evidence type="ECO:0000256" key="3">
    <source>
        <dbReference type="ARBA" id="ARBA00022679"/>
    </source>
</evidence>
<dbReference type="InterPro" id="IPR015421">
    <property type="entry name" value="PyrdxlP-dep_Trfase_major"/>
</dbReference>
<name>A0A6A7G5G0_9CRUS</name>
<evidence type="ECO:0000256" key="8">
    <source>
        <dbReference type="ARBA" id="ARBA00069660"/>
    </source>
</evidence>
<protein>
    <recommendedName>
        <fullName evidence="8">2-amino-3-ketobutyrate coenzyme A ligase, mitochondrial</fullName>
        <ecNumber evidence="7">2.3.1.29</ecNumber>
    </recommendedName>
    <alternativeName>
        <fullName evidence="9">Aminoacetone synthase</fullName>
    </alternativeName>
    <alternativeName>
        <fullName evidence="10">Glycine acetyltransferase</fullName>
    </alternativeName>
</protein>
<organism evidence="12">
    <name type="scientific">Hirondellea gigas</name>
    <dbReference type="NCBI Taxonomy" id="1518452"/>
    <lineage>
        <taxon>Eukaryota</taxon>
        <taxon>Metazoa</taxon>
        <taxon>Ecdysozoa</taxon>
        <taxon>Arthropoda</taxon>
        <taxon>Crustacea</taxon>
        <taxon>Multicrustacea</taxon>
        <taxon>Malacostraca</taxon>
        <taxon>Eumalacostraca</taxon>
        <taxon>Peracarida</taxon>
        <taxon>Amphipoda</taxon>
        <taxon>Amphilochidea</taxon>
        <taxon>Lysianassida</taxon>
        <taxon>Lysianassidira</taxon>
        <taxon>Lysianassoidea</taxon>
        <taxon>Lysianassidae</taxon>
        <taxon>Hirondellea</taxon>
    </lineage>
</organism>
<dbReference type="FunFam" id="3.40.640.10:FF:000006">
    <property type="entry name" value="5-aminolevulinate synthase, mitochondrial"/>
    <property type="match status" value="1"/>
</dbReference>
<dbReference type="EMBL" id="IACT01007178">
    <property type="protein sequence ID" value="LAC26297.1"/>
    <property type="molecule type" value="mRNA"/>
</dbReference>
<dbReference type="CDD" id="cd06454">
    <property type="entry name" value="KBL_like"/>
    <property type="match status" value="1"/>
</dbReference>
<dbReference type="Gene3D" id="3.90.1150.10">
    <property type="entry name" value="Aspartate Aminotransferase, domain 1"/>
    <property type="match status" value="1"/>
</dbReference>
<evidence type="ECO:0000256" key="1">
    <source>
        <dbReference type="ARBA" id="ARBA00001933"/>
    </source>
</evidence>
<proteinExistence type="evidence at transcript level"/>
<feature type="domain" description="Aminotransferase class I/classII large" evidence="11">
    <location>
        <begin position="44"/>
        <end position="386"/>
    </location>
</feature>
<dbReference type="InterPro" id="IPR004839">
    <property type="entry name" value="Aminotransferase_I/II_large"/>
</dbReference>
<dbReference type="GO" id="GO:0030170">
    <property type="term" value="F:pyridoxal phosphate binding"/>
    <property type="evidence" value="ECO:0007669"/>
    <property type="project" value="InterPro"/>
</dbReference>
<evidence type="ECO:0000256" key="5">
    <source>
        <dbReference type="ARBA" id="ARBA00023315"/>
    </source>
</evidence>
<comment type="catalytic activity">
    <reaction evidence="6">
        <text>glycine + acetyl-CoA = (2S)-2-amino-3-oxobutanoate + CoA</text>
        <dbReference type="Rhea" id="RHEA:20736"/>
        <dbReference type="ChEBI" id="CHEBI:57287"/>
        <dbReference type="ChEBI" id="CHEBI:57288"/>
        <dbReference type="ChEBI" id="CHEBI:57305"/>
        <dbReference type="ChEBI" id="CHEBI:78948"/>
        <dbReference type="EC" id="2.3.1.29"/>
    </reaction>
    <physiologicalReaction direction="right-to-left" evidence="6">
        <dbReference type="Rhea" id="RHEA:20738"/>
    </physiologicalReaction>
</comment>
<dbReference type="EC" id="2.3.1.29" evidence="7"/>
<evidence type="ECO:0000259" key="11">
    <source>
        <dbReference type="Pfam" id="PF00155"/>
    </source>
</evidence>
<dbReference type="FunFam" id="3.90.1150.10:FF:000004">
    <property type="entry name" value="2-amino-3-ketobutyrate coenzyme A ligase"/>
    <property type="match status" value="1"/>
</dbReference>
<dbReference type="SUPFAM" id="SSF53383">
    <property type="entry name" value="PLP-dependent transferases"/>
    <property type="match status" value="1"/>
</dbReference>
<dbReference type="GO" id="GO:0016874">
    <property type="term" value="F:ligase activity"/>
    <property type="evidence" value="ECO:0007669"/>
    <property type="project" value="UniProtKB-KW"/>
</dbReference>
<reference evidence="12" key="1">
    <citation type="submission" date="2017-11" db="EMBL/GenBank/DDBJ databases">
        <title>The sensing device of the deep-sea amphipod.</title>
        <authorList>
            <person name="Kobayashi H."/>
            <person name="Nagahama T."/>
            <person name="Arai W."/>
            <person name="Sasagawa Y."/>
            <person name="Umeda M."/>
            <person name="Hayashi T."/>
            <person name="Nikaido I."/>
            <person name="Watanabe H."/>
            <person name="Oguri K."/>
            <person name="Kitazato H."/>
            <person name="Fujioka K."/>
            <person name="Kido Y."/>
            <person name="Takami H."/>
        </authorList>
    </citation>
    <scope>NUCLEOTIDE SEQUENCE</scope>
    <source>
        <tissue evidence="12">Whole body</tissue>
    </source>
</reference>
<dbReference type="NCBIfam" id="NF005394">
    <property type="entry name" value="PRK06939.1"/>
    <property type="match status" value="1"/>
</dbReference>
<evidence type="ECO:0000256" key="6">
    <source>
        <dbReference type="ARBA" id="ARBA00052559"/>
    </source>
</evidence>
<evidence type="ECO:0000256" key="4">
    <source>
        <dbReference type="ARBA" id="ARBA00022898"/>
    </source>
</evidence>
<keyword evidence="5" id="KW-0012">Acyltransferase</keyword>
<dbReference type="PANTHER" id="PTHR13693:SF102">
    <property type="entry name" value="2-AMINO-3-KETOBUTYRATE COENZYME A LIGASE, MITOCHONDRIAL"/>
    <property type="match status" value="1"/>
</dbReference>
<dbReference type="InterPro" id="IPR015424">
    <property type="entry name" value="PyrdxlP-dep_Trfase"/>
</dbReference>
<dbReference type="GO" id="GO:0005739">
    <property type="term" value="C:mitochondrion"/>
    <property type="evidence" value="ECO:0007669"/>
    <property type="project" value="TreeGrafter"/>
</dbReference>
<keyword evidence="3" id="KW-0808">Transferase</keyword>
<dbReference type="InterPro" id="IPR015422">
    <property type="entry name" value="PyrdxlP-dep_Trfase_small"/>
</dbReference>
<evidence type="ECO:0000313" key="12">
    <source>
        <dbReference type="EMBL" id="LAC26297.1"/>
    </source>
</evidence>